<dbReference type="EMBL" id="WJXA01000007">
    <property type="protein sequence ID" value="KAF7139502.1"/>
    <property type="molecule type" value="Genomic_DNA"/>
</dbReference>
<dbReference type="SUPFAM" id="SSF55486">
    <property type="entry name" value="Metalloproteases ('zincins'), catalytic domain"/>
    <property type="match status" value="1"/>
</dbReference>
<gene>
    <name evidence="4" type="ORF">RHSIM_Rhsim07G0057800</name>
</gene>
<accession>A0A834H135</accession>
<name>A0A834H135_RHOSS</name>
<keyword evidence="2" id="KW-1133">Transmembrane helix</keyword>
<dbReference type="GO" id="GO:0008270">
    <property type="term" value="F:zinc ion binding"/>
    <property type="evidence" value="ECO:0007669"/>
    <property type="project" value="InterPro"/>
</dbReference>
<dbReference type="OrthoDB" id="1682989at2759"/>
<feature type="region of interest" description="Disordered" evidence="1">
    <location>
        <begin position="56"/>
        <end position="83"/>
    </location>
</feature>
<keyword evidence="2" id="KW-0812">Transmembrane</keyword>
<dbReference type="InterPro" id="IPR014782">
    <property type="entry name" value="Peptidase_M1_dom"/>
</dbReference>
<sequence length="448" mass="50626">MPETDPPWEIINMLLLCVSETDPRWECGPIFSDVRAMKLELSLFLVHKGHNEAHEEELLDYEEEDEKAPDSVNNKPSGESAKKTADVQSSLQSHLSPSSVVSSYKFHLFEAFVFCAALFCLVPFVYLVFFSTGFDFCGEKGDAQWVTLFIDNLPEDTTHAWLEKFFTKLGPNLELELAARIDILVNYGTVILQFEVKEVFGLEYDLDLFNIVAVPDFNMGAMENKSLNIFNSKLVLPSPETATDADYAAILGVIGHEYFRNWTGYRVTCRDWFQLSLKEFSSDMGSSMVKRIADVLRLRNYQFPQVFNCPKLKEISLDFLRQKNDSTALTTMVDGLGRSCLRLQNMHIASIQLSFDAVLALSASTLRFVKCFGYAIDACFCSLVGAAYKGKITVSVLLVLVFLAILSSFKLFDLWRLLDHVNWLIGSFFAEDGDMISLLVLVHNNGQR</sequence>
<feature type="transmembrane region" description="Helical" evidence="2">
    <location>
        <begin position="392"/>
        <end position="409"/>
    </location>
</feature>
<dbReference type="Pfam" id="PF01433">
    <property type="entry name" value="Peptidase_M1"/>
    <property type="match status" value="1"/>
</dbReference>
<dbReference type="GO" id="GO:0009507">
    <property type="term" value="C:chloroplast"/>
    <property type="evidence" value="ECO:0007669"/>
    <property type="project" value="TreeGrafter"/>
</dbReference>
<dbReference type="Gene3D" id="3.30.2010.30">
    <property type="match status" value="1"/>
</dbReference>
<protein>
    <recommendedName>
        <fullName evidence="3">Peptidase M1 membrane alanine aminopeptidase domain-containing protein</fullName>
    </recommendedName>
</protein>
<evidence type="ECO:0000256" key="1">
    <source>
        <dbReference type="SAM" id="MobiDB-lite"/>
    </source>
</evidence>
<keyword evidence="5" id="KW-1185">Reference proteome</keyword>
<evidence type="ECO:0000313" key="4">
    <source>
        <dbReference type="EMBL" id="KAF7139502.1"/>
    </source>
</evidence>
<evidence type="ECO:0000259" key="3">
    <source>
        <dbReference type="Pfam" id="PF01433"/>
    </source>
</evidence>
<dbReference type="AlphaFoldDB" id="A0A834H135"/>
<dbReference type="GO" id="GO:0008237">
    <property type="term" value="F:metallopeptidase activity"/>
    <property type="evidence" value="ECO:0007669"/>
    <property type="project" value="InterPro"/>
</dbReference>
<organism evidence="4 5">
    <name type="scientific">Rhododendron simsii</name>
    <name type="common">Sims's rhododendron</name>
    <dbReference type="NCBI Taxonomy" id="118357"/>
    <lineage>
        <taxon>Eukaryota</taxon>
        <taxon>Viridiplantae</taxon>
        <taxon>Streptophyta</taxon>
        <taxon>Embryophyta</taxon>
        <taxon>Tracheophyta</taxon>
        <taxon>Spermatophyta</taxon>
        <taxon>Magnoliopsida</taxon>
        <taxon>eudicotyledons</taxon>
        <taxon>Gunneridae</taxon>
        <taxon>Pentapetalae</taxon>
        <taxon>asterids</taxon>
        <taxon>Ericales</taxon>
        <taxon>Ericaceae</taxon>
        <taxon>Ericoideae</taxon>
        <taxon>Rhodoreae</taxon>
        <taxon>Rhododendron</taxon>
    </lineage>
</organism>
<feature type="domain" description="Peptidase M1 membrane alanine aminopeptidase" evidence="3">
    <location>
        <begin position="196"/>
        <end position="294"/>
    </location>
</feature>
<dbReference type="PANTHER" id="PTHR46322">
    <property type="entry name" value="PUROMYCIN-SENSITIVE AMINOPEPTIDASE"/>
    <property type="match status" value="1"/>
</dbReference>
<feature type="compositionally biased region" description="Acidic residues" evidence="1">
    <location>
        <begin position="56"/>
        <end position="67"/>
    </location>
</feature>
<dbReference type="InterPro" id="IPR035979">
    <property type="entry name" value="RBD_domain_sf"/>
</dbReference>
<dbReference type="InterPro" id="IPR012779">
    <property type="entry name" value="Peptidase_M1_pepN"/>
</dbReference>
<dbReference type="GO" id="GO:0003676">
    <property type="term" value="F:nucleic acid binding"/>
    <property type="evidence" value="ECO:0007669"/>
    <property type="project" value="InterPro"/>
</dbReference>
<reference evidence="4" key="1">
    <citation type="submission" date="2019-11" db="EMBL/GenBank/DDBJ databases">
        <authorList>
            <person name="Liu Y."/>
            <person name="Hou J."/>
            <person name="Li T.-Q."/>
            <person name="Guan C.-H."/>
            <person name="Wu X."/>
            <person name="Wu H.-Z."/>
            <person name="Ling F."/>
            <person name="Zhang R."/>
            <person name="Shi X.-G."/>
            <person name="Ren J.-P."/>
            <person name="Chen E.-F."/>
            <person name="Sun J.-M."/>
        </authorList>
    </citation>
    <scope>NUCLEOTIDE SEQUENCE</scope>
    <source>
        <strain evidence="4">Adult_tree_wgs_1</strain>
        <tissue evidence="4">Leaves</tissue>
    </source>
</reference>
<dbReference type="Gene3D" id="1.10.390.10">
    <property type="entry name" value="Neutral Protease Domain 2"/>
    <property type="match status" value="1"/>
</dbReference>
<keyword evidence="2" id="KW-0472">Membrane</keyword>
<dbReference type="Proteomes" id="UP000626092">
    <property type="component" value="Unassembled WGS sequence"/>
</dbReference>
<proteinExistence type="predicted"/>
<evidence type="ECO:0000256" key="2">
    <source>
        <dbReference type="SAM" id="Phobius"/>
    </source>
</evidence>
<dbReference type="InterPro" id="IPR027268">
    <property type="entry name" value="Peptidase_M4/M1_CTD_sf"/>
</dbReference>
<dbReference type="SUPFAM" id="SSF54928">
    <property type="entry name" value="RNA-binding domain, RBD"/>
    <property type="match status" value="1"/>
</dbReference>
<feature type="transmembrane region" description="Helical" evidence="2">
    <location>
        <begin position="106"/>
        <end position="130"/>
    </location>
</feature>
<dbReference type="PANTHER" id="PTHR46322:SF1">
    <property type="entry name" value="PUROMYCIN-SENSITIVE AMINOPEPTIDASE"/>
    <property type="match status" value="1"/>
</dbReference>
<comment type="caution">
    <text evidence="4">The sequence shown here is derived from an EMBL/GenBank/DDBJ whole genome shotgun (WGS) entry which is preliminary data.</text>
</comment>
<evidence type="ECO:0000313" key="5">
    <source>
        <dbReference type="Proteomes" id="UP000626092"/>
    </source>
</evidence>